<sequence length="701" mass="75628">MRSSAVGNNENRTIGTGLLANAMNRFSAATMVNITADSPPSYKAALLNVLQQGAASSGGPIIEWSPDGQKSGELRPDTALSGEHQAGSGAASMSDHPTDATGGIVRSREFGNGGGEVDMLIGFFVMNGACIIFFLMFGMCVICNCMRKRPKFQSADDDGGGNAKKKLSLPFGKINSTANAAKTPNQLSPSTAANKERPSFVAPPPITSPSLRPTFKAIVARAMTQQQTAAKAAPNTPVLNTNSASPPKMDTESNRENEGPLTPTAPNNFTERLTRRLSALSNNGHSTGNNSGGAIDDNIEYTQANTAHLSTATSVRKGIPSLFLRKCSQEKPPRTDGFTEKISLETVDSFKTTPKSLSKVNSPTASVCSTSNTFFNNLEPTNRERRASSGSGKTNGSATPASQDGDFLFECGNTIAQTLKIDLEGKLPEELSQGGPESIDDLQTVDYCLPDFAEVDDQPMAIAVGVADYCRLMSGHRRRSSAFNGPPDGVGRNGGRTGIPVKIQIECTPPPDDIPFNRRDGEAGAYHHNPEKDGHKFERNCPTLLKVSTSVPDKLNEVISMPSTSSDINGISAKVNHRGAYIIRKNTFDVSDRPRHQCSHRVRHRPSVVYIRRRPGHDGYTAVTLDQNGEQMSEETPMILIASPVEEDYPHPERRRSQRPNLSTRPSEEEDDTISMAEDEQPSVVRQNLLGPLSFDDLYYT</sequence>
<keyword evidence="4" id="KW-1185">Reference proteome</keyword>
<keyword evidence="2" id="KW-0472">Membrane</keyword>
<accession>A0AAD4MVI5</accession>
<feature type="region of interest" description="Disordered" evidence="1">
    <location>
        <begin position="226"/>
        <end position="268"/>
    </location>
</feature>
<feature type="compositionally biased region" description="Acidic residues" evidence="1">
    <location>
        <begin position="668"/>
        <end position="681"/>
    </location>
</feature>
<organism evidence="3 4">
    <name type="scientific">Ditylenchus destructor</name>
    <dbReference type="NCBI Taxonomy" id="166010"/>
    <lineage>
        <taxon>Eukaryota</taxon>
        <taxon>Metazoa</taxon>
        <taxon>Ecdysozoa</taxon>
        <taxon>Nematoda</taxon>
        <taxon>Chromadorea</taxon>
        <taxon>Rhabditida</taxon>
        <taxon>Tylenchina</taxon>
        <taxon>Tylenchomorpha</taxon>
        <taxon>Sphaerularioidea</taxon>
        <taxon>Anguinidae</taxon>
        <taxon>Anguininae</taxon>
        <taxon>Ditylenchus</taxon>
    </lineage>
</organism>
<feature type="region of interest" description="Disordered" evidence="1">
    <location>
        <begin position="376"/>
        <end position="404"/>
    </location>
</feature>
<evidence type="ECO:0000313" key="4">
    <source>
        <dbReference type="Proteomes" id="UP001201812"/>
    </source>
</evidence>
<keyword evidence="2" id="KW-1133">Transmembrane helix</keyword>
<feature type="compositionally biased region" description="Low complexity" evidence="1">
    <location>
        <begin position="226"/>
        <end position="236"/>
    </location>
</feature>
<evidence type="ECO:0000256" key="2">
    <source>
        <dbReference type="SAM" id="Phobius"/>
    </source>
</evidence>
<dbReference type="AlphaFoldDB" id="A0AAD4MVI5"/>
<keyword evidence="2" id="KW-0812">Transmembrane</keyword>
<feature type="compositionally biased region" description="Polar residues" evidence="1">
    <location>
        <begin position="176"/>
        <end position="193"/>
    </location>
</feature>
<reference evidence="3" key="1">
    <citation type="submission" date="2022-01" db="EMBL/GenBank/DDBJ databases">
        <title>Genome Sequence Resource for Two Populations of Ditylenchus destructor, the Migratory Endoparasitic Phytonematode.</title>
        <authorList>
            <person name="Zhang H."/>
            <person name="Lin R."/>
            <person name="Xie B."/>
        </authorList>
    </citation>
    <scope>NUCLEOTIDE SEQUENCE</scope>
    <source>
        <strain evidence="3">BazhouSP</strain>
    </source>
</reference>
<evidence type="ECO:0000256" key="1">
    <source>
        <dbReference type="SAM" id="MobiDB-lite"/>
    </source>
</evidence>
<feature type="transmembrane region" description="Helical" evidence="2">
    <location>
        <begin position="120"/>
        <end position="143"/>
    </location>
</feature>
<feature type="compositionally biased region" description="Polar residues" evidence="1">
    <location>
        <begin position="388"/>
        <end position="402"/>
    </location>
</feature>
<proteinExistence type="predicted"/>
<dbReference type="Proteomes" id="UP001201812">
    <property type="component" value="Unassembled WGS sequence"/>
</dbReference>
<feature type="region of interest" description="Disordered" evidence="1">
    <location>
        <begin position="176"/>
        <end position="207"/>
    </location>
</feature>
<evidence type="ECO:0000313" key="3">
    <source>
        <dbReference type="EMBL" id="KAI1704899.1"/>
    </source>
</evidence>
<feature type="region of interest" description="Disordered" evidence="1">
    <location>
        <begin position="644"/>
        <end position="688"/>
    </location>
</feature>
<protein>
    <submittedName>
        <fullName evidence="3">Uncharacterized protein</fullName>
    </submittedName>
</protein>
<comment type="caution">
    <text evidence="3">The sequence shown here is derived from an EMBL/GenBank/DDBJ whole genome shotgun (WGS) entry which is preliminary data.</text>
</comment>
<dbReference type="EMBL" id="JAKKPZ010000062">
    <property type="protein sequence ID" value="KAI1704899.1"/>
    <property type="molecule type" value="Genomic_DNA"/>
</dbReference>
<feature type="region of interest" description="Disordered" evidence="1">
    <location>
        <begin position="58"/>
        <end position="107"/>
    </location>
</feature>
<name>A0AAD4MVI5_9BILA</name>
<feature type="compositionally biased region" description="Basic and acidic residues" evidence="1">
    <location>
        <begin position="249"/>
        <end position="258"/>
    </location>
</feature>
<gene>
    <name evidence="3" type="ORF">DdX_13982</name>
</gene>